<feature type="transmembrane region" description="Helical" evidence="1">
    <location>
        <begin position="122"/>
        <end position="143"/>
    </location>
</feature>
<protein>
    <submittedName>
        <fullName evidence="2">Uncharacterized protein</fullName>
    </submittedName>
</protein>
<evidence type="ECO:0000313" key="3">
    <source>
        <dbReference type="Proteomes" id="UP000764045"/>
    </source>
</evidence>
<sequence>MKEKEFTEQDSLELITQMIQQSKRNMKVGNGNILLCYGYPAVILSVVVYFLVHTTGNSVWAALWFLMFTPSLWIAFRKKKDVSVITHMDKAINSTWRILGQLFFLTVIGLALFGYLAGKCNFGLMLPLSLLYAGIGVAITGIISDFKLMVYSPLVAFAISIYMLASMVTGKEVSDWWNLLFGVSFLVMMIIPGHSLNRKMLTSC</sequence>
<keyword evidence="1" id="KW-0472">Membrane</keyword>
<feature type="transmembrane region" description="Helical" evidence="1">
    <location>
        <begin position="176"/>
        <end position="196"/>
    </location>
</feature>
<gene>
    <name evidence="2" type="ORF">H6B30_09815</name>
</gene>
<evidence type="ECO:0000313" key="2">
    <source>
        <dbReference type="EMBL" id="MBM6662039.1"/>
    </source>
</evidence>
<keyword evidence="3" id="KW-1185">Reference proteome</keyword>
<reference evidence="2 3" key="1">
    <citation type="journal article" date="2021" name="Sci. Rep.">
        <title>The distribution of antibiotic resistance genes in chicken gut microbiota commensals.</title>
        <authorList>
            <person name="Juricova H."/>
            <person name="Matiasovicova J."/>
            <person name="Kubasova T."/>
            <person name="Cejkova D."/>
            <person name="Rychlik I."/>
        </authorList>
    </citation>
    <scope>NUCLEOTIDE SEQUENCE [LARGE SCALE GENOMIC DNA]</scope>
    <source>
        <strain evidence="2 3">An819</strain>
    </source>
</reference>
<comment type="caution">
    <text evidence="2">The sequence shown here is derived from an EMBL/GenBank/DDBJ whole genome shotgun (WGS) entry which is preliminary data.</text>
</comment>
<keyword evidence="1" id="KW-0812">Transmembrane</keyword>
<feature type="transmembrane region" description="Helical" evidence="1">
    <location>
        <begin position="33"/>
        <end position="52"/>
    </location>
</feature>
<dbReference type="Proteomes" id="UP000764045">
    <property type="component" value="Unassembled WGS sequence"/>
</dbReference>
<accession>A0A938WPK6</accession>
<organism evidence="2 3">
    <name type="scientific">Marseilla massiliensis</name>
    <dbReference type="NCBI Taxonomy" id="1841864"/>
    <lineage>
        <taxon>Bacteria</taxon>
        <taxon>Pseudomonadati</taxon>
        <taxon>Bacteroidota</taxon>
        <taxon>Bacteroidia</taxon>
        <taxon>Bacteroidales</taxon>
        <taxon>Prevotellaceae</taxon>
        <taxon>Marseilla</taxon>
    </lineage>
</organism>
<name>A0A938WPK6_9BACT</name>
<feature type="transmembrane region" description="Helical" evidence="1">
    <location>
        <begin position="150"/>
        <end position="170"/>
    </location>
</feature>
<feature type="transmembrane region" description="Helical" evidence="1">
    <location>
        <begin position="58"/>
        <end position="76"/>
    </location>
</feature>
<dbReference type="AlphaFoldDB" id="A0A938WPK6"/>
<keyword evidence="1" id="KW-1133">Transmembrane helix</keyword>
<evidence type="ECO:0000256" key="1">
    <source>
        <dbReference type="SAM" id="Phobius"/>
    </source>
</evidence>
<proteinExistence type="predicted"/>
<dbReference type="EMBL" id="JACJJL010000015">
    <property type="protein sequence ID" value="MBM6662039.1"/>
    <property type="molecule type" value="Genomic_DNA"/>
</dbReference>
<feature type="transmembrane region" description="Helical" evidence="1">
    <location>
        <begin position="96"/>
        <end position="116"/>
    </location>
</feature>
<dbReference type="RefSeq" id="WP_205110095.1">
    <property type="nucleotide sequence ID" value="NZ_JACJJL010000015.1"/>
</dbReference>